<sequence length="117" mass="13968">MKYDMVVPLQNKKQKGIPKSDKDLLWKGKCRRPSERRTSFERCSFDDAARFLHTRPSFLPHSRKRILILQPDLRRRDFRAPPLRRRYLDSIVDYRFVESSRRGASFGGISASHRLHR</sequence>
<proteinExistence type="predicted"/>
<accession>A0A7S1BAX3</accession>
<feature type="region of interest" description="Disordered" evidence="1">
    <location>
        <begin position="1"/>
        <end position="20"/>
    </location>
</feature>
<evidence type="ECO:0000313" key="2">
    <source>
        <dbReference type="EMBL" id="CAD8880596.1"/>
    </source>
</evidence>
<protein>
    <submittedName>
        <fullName evidence="2">Uncharacterized protein</fullName>
    </submittedName>
</protein>
<organism evidence="2">
    <name type="scientific">Corethron hystrix</name>
    <dbReference type="NCBI Taxonomy" id="216773"/>
    <lineage>
        <taxon>Eukaryota</taxon>
        <taxon>Sar</taxon>
        <taxon>Stramenopiles</taxon>
        <taxon>Ochrophyta</taxon>
        <taxon>Bacillariophyta</taxon>
        <taxon>Coscinodiscophyceae</taxon>
        <taxon>Corethrophycidae</taxon>
        <taxon>Corethrales</taxon>
        <taxon>Corethraceae</taxon>
        <taxon>Corethron</taxon>
    </lineage>
</organism>
<gene>
    <name evidence="2" type="ORF">CHYS00102_LOCUS7782</name>
</gene>
<reference evidence="2" key="1">
    <citation type="submission" date="2021-01" db="EMBL/GenBank/DDBJ databases">
        <authorList>
            <person name="Corre E."/>
            <person name="Pelletier E."/>
            <person name="Niang G."/>
            <person name="Scheremetjew M."/>
            <person name="Finn R."/>
            <person name="Kale V."/>
            <person name="Holt S."/>
            <person name="Cochrane G."/>
            <person name="Meng A."/>
            <person name="Brown T."/>
            <person name="Cohen L."/>
        </authorList>
    </citation>
    <scope>NUCLEOTIDE SEQUENCE</scope>
    <source>
        <strain evidence="2">308</strain>
    </source>
</reference>
<dbReference type="EMBL" id="HBFR01010803">
    <property type="protein sequence ID" value="CAD8880596.1"/>
    <property type="molecule type" value="Transcribed_RNA"/>
</dbReference>
<evidence type="ECO:0000256" key="1">
    <source>
        <dbReference type="SAM" id="MobiDB-lite"/>
    </source>
</evidence>
<dbReference type="AlphaFoldDB" id="A0A7S1BAX3"/>
<name>A0A7S1BAX3_9STRA</name>